<name>A0A0S7EAZ0_9FLAO</name>
<protein>
    <submittedName>
        <fullName evidence="1">Uncharacterized protein</fullName>
    </submittedName>
</protein>
<accession>A0A0S7EAZ0</accession>
<dbReference type="KEGG" id="mod:AS202_09260"/>
<evidence type="ECO:0000313" key="1">
    <source>
        <dbReference type="EMBL" id="ALU26320.1"/>
    </source>
</evidence>
<dbReference type="AlphaFoldDB" id="A0A0S7EAZ0"/>
<gene>
    <name evidence="1" type="ORF">AS202_09260</name>
</gene>
<organism evidence="1 2">
    <name type="scientific">Myroides odoratimimus</name>
    <dbReference type="NCBI Taxonomy" id="76832"/>
    <lineage>
        <taxon>Bacteria</taxon>
        <taxon>Pseudomonadati</taxon>
        <taxon>Bacteroidota</taxon>
        <taxon>Flavobacteriia</taxon>
        <taxon>Flavobacteriales</taxon>
        <taxon>Flavobacteriaceae</taxon>
        <taxon>Myroides</taxon>
    </lineage>
</organism>
<dbReference type="RefSeq" id="WP_006257156.1">
    <property type="nucleotide sequence ID" value="NZ_BCMQ01000006.1"/>
</dbReference>
<dbReference type="EMBL" id="CP013690">
    <property type="protein sequence ID" value="ALU26320.1"/>
    <property type="molecule type" value="Genomic_DNA"/>
</dbReference>
<proteinExistence type="predicted"/>
<sequence>MNRVIGKISVALLLFASLFTYGQTDKCEISLMASIPEQTDGLYSGAEGQLKTKLKSIVAANGLGSSDGYAQFAITPEFNVVEKNILPGPPRSFVLDLEMNLFIGDSFGQKVFASTSVNLKGVGESETKAYINAFKKLNAKNKDVVAFIEDSKKKIIAYYDGNYTTIIKKAESLANQKNFEEAMFLLTAIPECSKGYDAGMKAAEKVYQLYVDHACMENFNKAKAAWNAQQDAYGAHEAGQYLVTIFPESKCYSAAIALQREMKAQVKADLDFEIKMYNDAVSLEQQRIEAWKAVGTAFAKRKGDTYVVLRR</sequence>
<reference evidence="1 2" key="1">
    <citation type="journal article" date="2016" name="J. Zhejiang Univ. Sci. B">
        <title>Antibiotic resistance mechanisms of Myroides sp.</title>
        <authorList>
            <person name="Hu S."/>
            <person name="Yuan S."/>
            <person name="Qu H."/>
            <person name="Jiang T."/>
            <person name="Zhou Y."/>
            <person name="Wang M."/>
            <person name="Ming D."/>
        </authorList>
    </citation>
    <scope>NUCLEOTIDE SEQUENCE [LARGE SCALE GENOMIC DNA]</scope>
    <source>
        <strain evidence="1 2">PR63039</strain>
    </source>
</reference>
<dbReference type="Proteomes" id="UP000069030">
    <property type="component" value="Chromosome"/>
</dbReference>
<evidence type="ECO:0000313" key="2">
    <source>
        <dbReference type="Proteomes" id="UP000069030"/>
    </source>
</evidence>